<protein>
    <submittedName>
        <fullName evidence="1">Uncharacterized protein</fullName>
    </submittedName>
</protein>
<evidence type="ECO:0000313" key="1">
    <source>
        <dbReference type="EMBL" id="KKN72378.1"/>
    </source>
</evidence>
<proteinExistence type="predicted"/>
<sequence length="38" mass="4482">MRHNNFSSLEEEALSLMAQGWMYVDLPKDLQRALEDRS</sequence>
<dbReference type="AlphaFoldDB" id="A0A0F9W2W0"/>
<comment type="caution">
    <text evidence="1">The sequence shown here is derived from an EMBL/GenBank/DDBJ whole genome shotgun (WGS) entry which is preliminary data.</text>
</comment>
<name>A0A0F9W2W0_9ZZZZ</name>
<organism evidence="1">
    <name type="scientific">marine sediment metagenome</name>
    <dbReference type="NCBI Taxonomy" id="412755"/>
    <lineage>
        <taxon>unclassified sequences</taxon>
        <taxon>metagenomes</taxon>
        <taxon>ecological metagenomes</taxon>
    </lineage>
</organism>
<gene>
    <name evidence="1" type="ORF">LCGC14_0410890</name>
</gene>
<dbReference type="EMBL" id="LAZR01000363">
    <property type="protein sequence ID" value="KKN72378.1"/>
    <property type="molecule type" value="Genomic_DNA"/>
</dbReference>
<reference evidence="1" key="1">
    <citation type="journal article" date="2015" name="Nature">
        <title>Complex archaea that bridge the gap between prokaryotes and eukaryotes.</title>
        <authorList>
            <person name="Spang A."/>
            <person name="Saw J.H."/>
            <person name="Jorgensen S.L."/>
            <person name="Zaremba-Niedzwiedzka K."/>
            <person name="Martijn J."/>
            <person name="Lind A.E."/>
            <person name="van Eijk R."/>
            <person name="Schleper C."/>
            <person name="Guy L."/>
            <person name="Ettema T.J."/>
        </authorList>
    </citation>
    <scope>NUCLEOTIDE SEQUENCE</scope>
</reference>
<accession>A0A0F9W2W0</accession>